<dbReference type="EMBL" id="CP113517">
    <property type="protein sequence ID" value="WAR43621.1"/>
    <property type="molecule type" value="Genomic_DNA"/>
</dbReference>
<sequence>MNEQIELLKIAAQMTATVMQDKSAASQAVVLEAQKGGDGRRPDYQADFGVAVMGFTFRSRWELETVGLLLGNQESVMTRIDREVRTGSCEYSAHQH</sequence>
<name>A0ABY7GGN7_9GAMM</name>
<proteinExistence type="predicted"/>
<evidence type="ECO:0000313" key="1">
    <source>
        <dbReference type="EMBL" id="WAR43621.1"/>
    </source>
</evidence>
<protein>
    <submittedName>
        <fullName evidence="1">Uncharacterized protein</fullName>
    </submittedName>
</protein>
<keyword evidence="2" id="KW-1185">Reference proteome</keyword>
<evidence type="ECO:0000313" key="2">
    <source>
        <dbReference type="Proteomes" id="UP001162780"/>
    </source>
</evidence>
<gene>
    <name evidence="1" type="ORF">NM686_014700</name>
</gene>
<accession>A0ABY7GGN7</accession>
<dbReference type="Proteomes" id="UP001162780">
    <property type="component" value="Chromosome"/>
</dbReference>
<organism evidence="1 2">
    <name type="scientific">Methylomonas rapida</name>
    <dbReference type="NCBI Taxonomy" id="2963939"/>
    <lineage>
        <taxon>Bacteria</taxon>
        <taxon>Pseudomonadati</taxon>
        <taxon>Pseudomonadota</taxon>
        <taxon>Gammaproteobacteria</taxon>
        <taxon>Methylococcales</taxon>
        <taxon>Methylococcaceae</taxon>
        <taxon>Methylomonas</taxon>
    </lineage>
</organism>
<reference evidence="1" key="1">
    <citation type="submission" date="2022-11" db="EMBL/GenBank/DDBJ databases">
        <title>Methylomonas rapida sp. nov., Carotenoid-Producing Obligate Methanotrophs with High Growth Characteristics and Biotechnological Potential.</title>
        <authorList>
            <person name="Tikhonova E.N."/>
            <person name="Suleimanov R.Z."/>
            <person name="Miroshnikov K."/>
            <person name="Oshkin I.Y."/>
            <person name="Belova S.E."/>
            <person name="Danilova O.V."/>
            <person name="Ashikhmin A."/>
            <person name="Konopkin A."/>
            <person name="But S.Y."/>
            <person name="Khmelenina V.N."/>
            <person name="Kuznetsov N."/>
            <person name="Pimenov N.V."/>
            <person name="Dedysh S.N."/>
        </authorList>
    </citation>
    <scope>NUCLEOTIDE SEQUENCE</scope>
    <source>
        <strain evidence="1">MP1</strain>
    </source>
</reference>
<dbReference type="RefSeq" id="WP_255190524.1">
    <property type="nucleotide sequence ID" value="NZ_CP113517.1"/>
</dbReference>